<dbReference type="InterPro" id="IPR057326">
    <property type="entry name" value="KR_dom"/>
</dbReference>
<name>A0A4Y1WX36_9BACT</name>
<dbReference type="GeneID" id="78342709"/>
<sequence length="238" mass="25505">MKRAIVIGATSGIGRGLAEELAARGYRVGLVGRREALLREIAAADPAAYSCAVADVTQPDAALAALDGLVAVLDGLELCIVAAGTGDLNPDLDFTVEASAIRTNILGWTAVVDWACRLFERQRGGHLVVISSVGGLRGSGAAPAYNASKAYQINYAEGLRQRVAKSGLPVTITDIRPGLVDTAMAKGEGLFWVQPVAKTVRQILRAVERRRHVAVVTRRWRIAAWLLRHLPESLYLKM</sequence>
<dbReference type="SMART" id="SM00822">
    <property type="entry name" value="PKS_KR"/>
    <property type="match status" value="1"/>
</dbReference>
<dbReference type="PANTHER" id="PTHR44196:SF3">
    <property type="entry name" value="SHORT CHAIN DEHYDROGENASE FAMILY PROTEIN"/>
    <property type="match status" value="1"/>
</dbReference>
<evidence type="ECO:0000259" key="3">
    <source>
        <dbReference type="SMART" id="SM00822"/>
    </source>
</evidence>
<proteinExistence type="inferred from homology"/>
<comment type="similarity">
    <text evidence="1">Belongs to the short-chain dehydrogenases/reductases (SDR) family.</text>
</comment>
<organism evidence="4 5">
    <name type="scientific">Alistipes communis</name>
    <dbReference type="NCBI Taxonomy" id="2585118"/>
    <lineage>
        <taxon>Bacteria</taxon>
        <taxon>Pseudomonadati</taxon>
        <taxon>Bacteroidota</taxon>
        <taxon>Bacteroidia</taxon>
        <taxon>Bacteroidales</taxon>
        <taxon>Rikenellaceae</taxon>
        <taxon>Alistipes</taxon>
    </lineage>
</organism>
<evidence type="ECO:0000256" key="2">
    <source>
        <dbReference type="ARBA" id="ARBA00023002"/>
    </source>
</evidence>
<evidence type="ECO:0000313" key="5">
    <source>
        <dbReference type="Proteomes" id="UP000318946"/>
    </source>
</evidence>
<dbReference type="PRINTS" id="PR00081">
    <property type="entry name" value="GDHRDH"/>
</dbReference>
<dbReference type="AlphaFoldDB" id="A0A4Y1WX36"/>
<dbReference type="PANTHER" id="PTHR44196">
    <property type="entry name" value="DEHYDROGENASE/REDUCTASE SDR FAMILY MEMBER 7B"/>
    <property type="match status" value="1"/>
</dbReference>
<dbReference type="Pfam" id="PF00106">
    <property type="entry name" value="adh_short"/>
    <property type="match status" value="1"/>
</dbReference>
<reference evidence="5" key="1">
    <citation type="submission" date="2019-06" db="EMBL/GenBank/DDBJ databases">
        <title>Alistipes onderdonkii subsp. vulgaris subsp. nov., Alistipes dispar sp. nov. and Alistipes communis sp. nov., isolated from human faeces, and creation of Alistipes onderdonkii subsp. onderdonkii subsp. nov.</title>
        <authorList>
            <person name="Sakamoto M."/>
            <person name="Ikeyama N."/>
            <person name="Ogata Y."/>
            <person name="Suda W."/>
            <person name="Iino T."/>
            <person name="Hattori M."/>
            <person name="Ohkuma M."/>
        </authorList>
    </citation>
    <scope>NUCLEOTIDE SEQUENCE [LARGE SCALE GENOMIC DNA]</scope>
    <source>
        <strain evidence="5">5CBH24</strain>
    </source>
</reference>
<dbReference type="InterPro" id="IPR036291">
    <property type="entry name" value="NAD(P)-bd_dom_sf"/>
</dbReference>
<accession>A0A4Y1WX36</accession>
<dbReference type="RefSeq" id="WP_141413053.1">
    <property type="nucleotide sequence ID" value="NZ_AP019735.1"/>
</dbReference>
<dbReference type="EMBL" id="AP019735">
    <property type="protein sequence ID" value="BBL04678.1"/>
    <property type="molecule type" value="Genomic_DNA"/>
</dbReference>
<dbReference type="OrthoDB" id="822355at2"/>
<keyword evidence="5" id="KW-1185">Reference proteome</keyword>
<keyword evidence="2" id="KW-0560">Oxidoreductase</keyword>
<protein>
    <submittedName>
        <fullName evidence="4">Oxidoreductase</fullName>
    </submittedName>
</protein>
<dbReference type="Proteomes" id="UP000318946">
    <property type="component" value="Chromosome"/>
</dbReference>
<feature type="domain" description="Ketoreductase" evidence="3">
    <location>
        <begin position="2"/>
        <end position="183"/>
    </location>
</feature>
<dbReference type="SUPFAM" id="SSF51735">
    <property type="entry name" value="NAD(P)-binding Rossmann-fold domains"/>
    <property type="match status" value="1"/>
</dbReference>
<evidence type="ECO:0000313" key="4">
    <source>
        <dbReference type="EMBL" id="BBL04678.1"/>
    </source>
</evidence>
<gene>
    <name evidence="4" type="ORF">A5CBH24_19910</name>
</gene>
<dbReference type="Gene3D" id="3.40.50.720">
    <property type="entry name" value="NAD(P)-binding Rossmann-like Domain"/>
    <property type="match status" value="1"/>
</dbReference>
<dbReference type="GO" id="GO:0016491">
    <property type="term" value="F:oxidoreductase activity"/>
    <property type="evidence" value="ECO:0007669"/>
    <property type="project" value="UniProtKB-KW"/>
</dbReference>
<evidence type="ECO:0000256" key="1">
    <source>
        <dbReference type="ARBA" id="ARBA00006484"/>
    </source>
</evidence>
<dbReference type="KEGG" id="acou:A5CBH24_19910"/>
<dbReference type="GO" id="GO:0016020">
    <property type="term" value="C:membrane"/>
    <property type="evidence" value="ECO:0007669"/>
    <property type="project" value="TreeGrafter"/>
</dbReference>
<dbReference type="InterPro" id="IPR002347">
    <property type="entry name" value="SDR_fam"/>
</dbReference>